<keyword evidence="1 3" id="KW-0285">Flavoprotein</keyword>
<keyword evidence="7" id="KW-1185">Reference proteome</keyword>
<dbReference type="Pfam" id="PF03441">
    <property type="entry name" value="FAD_binding_7"/>
    <property type="match status" value="1"/>
</dbReference>
<feature type="domain" description="Cryptochrome/DNA photolyase FAD-binding" evidence="5">
    <location>
        <begin position="74"/>
        <end position="195"/>
    </location>
</feature>
<sequence>MLFTPTRAAALATLAAFVDRAGRDYAETRNFDHGPGERGNVSGLSLYLRYRLVTEDEVVAAVRARHPGQAADKFVQEVIWRSYWKGWLELRPSVWTDYLGDVARLEGQSGGWRRDYERALVGRTGIDCFDAWIAELAEHGYLHNHARMWFASIWIFTLNLPWQLGAALFEHHLFDGDPASNTLSWRWVAGLQTVGKTYLATAGNIARYTGGRFVSAGLATQARPIAGPPVPPAGTLAAADPRPTGRVGLLIGEDDLSPETLDLGGLEIAAVAGLGQTRGRAAAVETFVRDALDDACGRAAAAWQVPATALTDATPATVAKWASAHGLDRIVVAHAPVGPGAQHLAEITQALQQQGITVSRIRRPWDERAWPHATRGYFAFRERFQA</sequence>
<evidence type="ECO:0000313" key="6">
    <source>
        <dbReference type="EMBL" id="TRW17783.1"/>
    </source>
</evidence>
<organism evidence="6 7">
    <name type="scientific">Glacieibacterium frigidum</name>
    <dbReference type="NCBI Taxonomy" id="2593303"/>
    <lineage>
        <taxon>Bacteria</taxon>
        <taxon>Pseudomonadati</taxon>
        <taxon>Pseudomonadota</taxon>
        <taxon>Alphaproteobacteria</taxon>
        <taxon>Sphingomonadales</taxon>
        <taxon>Sphingosinicellaceae</taxon>
        <taxon>Glacieibacterium</taxon>
    </lineage>
</organism>
<name>A0A552UHT1_9SPHN</name>
<dbReference type="OrthoDB" id="9772484at2"/>
<dbReference type="InterPro" id="IPR005101">
    <property type="entry name" value="Cryptochr/Photolyase_FAD-bd"/>
</dbReference>
<evidence type="ECO:0000256" key="3">
    <source>
        <dbReference type="PIRSR" id="PIRSR602081-1"/>
    </source>
</evidence>
<dbReference type="AlphaFoldDB" id="A0A552UHT1"/>
<evidence type="ECO:0000256" key="4">
    <source>
        <dbReference type="PIRSR" id="PIRSR602081-2"/>
    </source>
</evidence>
<dbReference type="PANTHER" id="PTHR11455">
    <property type="entry name" value="CRYPTOCHROME"/>
    <property type="match status" value="1"/>
</dbReference>
<dbReference type="GO" id="GO:0032922">
    <property type="term" value="P:circadian regulation of gene expression"/>
    <property type="evidence" value="ECO:0007669"/>
    <property type="project" value="TreeGrafter"/>
</dbReference>
<gene>
    <name evidence="6" type="ORF">FMM06_06505</name>
</gene>
<feature type="site" description="Electron transfer via tryptophanyl radical" evidence="4">
    <location>
        <position position="185"/>
    </location>
</feature>
<dbReference type="InterPro" id="IPR002081">
    <property type="entry name" value="Cryptochrome/DNA_photolyase_1"/>
</dbReference>
<feature type="site" description="Electron transfer via tryptophanyl radical" evidence="4">
    <location>
        <position position="112"/>
    </location>
</feature>
<keyword evidence="2 3" id="KW-0274">FAD</keyword>
<proteinExistence type="predicted"/>
<dbReference type="GO" id="GO:0071949">
    <property type="term" value="F:FAD binding"/>
    <property type="evidence" value="ECO:0007669"/>
    <property type="project" value="TreeGrafter"/>
</dbReference>
<evidence type="ECO:0000313" key="7">
    <source>
        <dbReference type="Proteomes" id="UP000317894"/>
    </source>
</evidence>
<protein>
    <recommendedName>
        <fullName evidence="5">Cryptochrome/DNA photolyase FAD-binding domain-containing protein</fullName>
    </recommendedName>
</protein>
<dbReference type="PANTHER" id="PTHR11455:SF18">
    <property type="entry name" value="SI:CH1073-390K14.1"/>
    <property type="match status" value="1"/>
</dbReference>
<dbReference type="GO" id="GO:0003904">
    <property type="term" value="F:deoxyribodipyrimidine photo-lyase activity"/>
    <property type="evidence" value="ECO:0007669"/>
    <property type="project" value="TreeGrafter"/>
</dbReference>
<feature type="binding site" evidence="3">
    <location>
        <begin position="175"/>
        <end position="177"/>
    </location>
    <ligand>
        <name>FAD</name>
        <dbReference type="ChEBI" id="CHEBI:57692"/>
    </ligand>
</feature>
<evidence type="ECO:0000256" key="1">
    <source>
        <dbReference type="ARBA" id="ARBA00022630"/>
    </source>
</evidence>
<dbReference type="InterPro" id="IPR036134">
    <property type="entry name" value="Crypto/Photolyase_FAD-like_sf"/>
</dbReference>
<accession>A0A552UHT1</accession>
<dbReference type="RefSeq" id="WP_144236475.1">
    <property type="nucleotide sequence ID" value="NZ_VJWA01000001.1"/>
</dbReference>
<feature type="binding site" evidence="3">
    <location>
        <position position="25"/>
    </location>
    <ligand>
        <name>FAD</name>
        <dbReference type="ChEBI" id="CHEBI:57692"/>
    </ligand>
</feature>
<dbReference type="Proteomes" id="UP000317894">
    <property type="component" value="Unassembled WGS sequence"/>
</dbReference>
<feature type="binding site" evidence="3">
    <location>
        <position position="74"/>
    </location>
    <ligand>
        <name>FAD</name>
        <dbReference type="ChEBI" id="CHEBI:57692"/>
    </ligand>
</feature>
<reference evidence="6 7" key="1">
    <citation type="submission" date="2019-07" db="EMBL/GenBank/DDBJ databases">
        <title>Novel species isolated from glacier.</title>
        <authorList>
            <person name="Liu Q."/>
            <person name="Xin Y.-H."/>
        </authorList>
    </citation>
    <scope>NUCLEOTIDE SEQUENCE [LARGE SCALE GENOMIC DNA]</scope>
    <source>
        <strain evidence="6 7">LB1R16</strain>
    </source>
</reference>
<evidence type="ECO:0000256" key="2">
    <source>
        <dbReference type="ARBA" id="ARBA00022827"/>
    </source>
</evidence>
<dbReference type="GO" id="GO:0043153">
    <property type="term" value="P:entrainment of circadian clock by photoperiod"/>
    <property type="evidence" value="ECO:0007669"/>
    <property type="project" value="TreeGrafter"/>
</dbReference>
<comment type="caution">
    <text evidence="6">The sequence shown here is derived from an EMBL/GenBank/DDBJ whole genome shotgun (WGS) entry which is preliminary data.</text>
</comment>
<dbReference type="GO" id="GO:0003677">
    <property type="term" value="F:DNA binding"/>
    <property type="evidence" value="ECO:0007669"/>
    <property type="project" value="TreeGrafter"/>
</dbReference>
<dbReference type="GO" id="GO:0005737">
    <property type="term" value="C:cytoplasm"/>
    <property type="evidence" value="ECO:0007669"/>
    <property type="project" value="TreeGrafter"/>
</dbReference>
<dbReference type="Gene3D" id="1.25.40.80">
    <property type="match status" value="1"/>
</dbReference>
<dbReference type="EMBL" id="VJWA01000001">
    <property type="protein sequence ID" value="TRW17783.1"/>
    <property type="molecule type" value="Genomic_DNA"/>
</dbReference>
<dbReference type="SUPFAM" id="SSF48173">
    <property type="entry name" value="Cryptochrome/photolyase FAD-binding domain"/>
    <property type="match status" value="1"/>
</dbReference>
<comment type="cofactor">
    <cofactor evidence="3">
        <name>FAD</name>
        <dbReference type="ChEBI" id="CHEBI:57692"/>
    </cofactor>
    <text evidence="3">Binds 1 FAD per subunit.</text>
</comment>
<evidence type="ECO:0000259" key="5">
    <source>
        <dbReference type="Pfam" id="PF03441"/>
    </source>
</evidence>
<dbReference type="Gene3D" id="1.10.579.10">
    <property type="entry name" value="DNA Cyclobutane Dipyrimidine Photolyase, subunit A, domain 3"/>
    <property type="match status" value="1"/>
</dbReference>
<feature type="site" description="Electron transfer via tryptophanyl radical" evidence="4">
    <location>
        <position position="162"/>
    </location>
</feature>